<evidence type="ECO:0000256" key="9">
    <source>
        <dbReference type="ARBA" id="ARBA00022909"/>
    </source>
</evidence>
<dbReference type="InterPro" id="IPR000550">
    <property type="entry name" value="Hppk"/>
</dbReference>
<name>A0ABP9DLT3_9BACT</name>
<dbReference type="Proteomes" id="UP001500298">
    <property type="component" value="Unassembled WGS sequence"/>
</dbReference>
<dbReference type="InterPro" id="IPR035907">
    <property type="entry name" value="Hppk_sf"/>
</dbReference>
<evidence type="ECO:0000256" key="11">
    <source>
        <dbReference type="ARBA" id="ARBA00029766"/>
    </source>
</evidence>
<organism evidence="14 15">
    <name type="scientific">Algivirga pacifica</name>
    <dbReference type="NCBI Taxonomy" id="1162670"/>
    <lineage>
        <taxon>Bacteria</taxon>
        <taxon>Pseudomonadati</taxon>
        <taxon>Bacteroidota</taxon>
        <taxon>Cytophagia</taxon>
        <taxon>Cytophagales</taxon>
        <taxon>Flammeovirgaceae</taxon>
        <taxon>Algivirga</taxon>
    </lineage>
</organism>
<dbReference type="PROSITE" id="PS00794">
    <property type="entry name" value="HPPK"/>
    <property type="match status" value="1"/>
</dbReference>
<gene>
    <name evidence="14" type="primary">folK</name>
    <name evidence="14" type="ORF">GCM10023331_31400</name>
</gene>
<evidence type="ECO:0000256" key="3">
    <source>
        <dbReference type="ARBA" id="ARBA00013253"/>
    </source>
</evidence>
<comment type="similarity">
    <text evidence="2">Belongs to the HPPK family.</text>
</comment>
<comment type="pathway">
    <text evidence="1">Cofactor biosynthesis; tetrahydrofolate biosynthesis; 2-amino-4-hydroxy-6-hydroxymethyl-7,8-dihydropteridine diphosphate from 7,8-dihydroneopterin triphosphate: step 4/4.</text>
</comment>
<keyword evidence="5" id="KW-0808">Transferase</keyword>
<comment type="function">
    <text evidence="10">Catalyzes the transfer of pyrophosphate from adenosine triphosphate (ATP) to 6-hydroxymethyl-7,8-dihydropterin, an enzymatic step in folate biosynthesis pathway.</text>
</comment>
<evidence type="ECO:0000256" key="8">
    <source>
        <dbReference type="ARBA" id="ARBA00022840"/>
    </source>
</evidence>
<evidence type="ECO:0000259" key="13">
    <source>
        <dbReference type="PROSITE" id="PS00794"/>
    </source>
</evidence>
<evidence type="ECO:0000256" key="10">
    <source>
        <dbReference type="ARBA" id="ARBA00029409"/>
    </source>
</evidence>
<comment type="caution">
    <text evidence="14">The sequence shown here is derived from an EMBL/GenBank/DDBJ whole genome shotgun (WGS) entry which is preliminary data.</text>
</comment>
<dbReference type="CDD" id="cd00483">
    <property type="entry name" value="HPPK"/>
    <property type="match status" value="1"/>
</dbReference>
<evidence type="ECO:0000256" key="7">
    <source>
        <dbReference type="ARBA" id="ARBA00022777"/>
    </source>
</evidence>
<dbReference type="PANTHER" id="PTHR43071:SF1">
    <property type="entry name" value="2-AMINO-4-HYDROXY-6-HYDROXYMETHYLDIHYDROPTERIDINE PYROPHOSPHOKINASE"/>
    <property type="match status" value="1"/>
</dbReference>
<dbReference type="EMBL" id="BAABJX010000051">
    <property type="protein sequence ID" value="GAA4844260.1"/>
    <property type="molecule type" value="Genomic_DNA"/>
</dbReference>
<dbReference type="PANTHER" id="PTHR43071">
    <property type="entry name" value="2-AMINO-4-HYDROXY-6-HYDROXYMETHYLDIHYDROPTERIDINE PYROPHOSPHOKINASE"/>
    <property type="match status" value="1"/>
</dbReference>
<evidence type="ECO:0000256" key="1">
    <source>
        <dbReference type="ARBA" id="ARBA00005051"/>
    </source>
</evidence>
<keyword evidence="8" id="KW-0067">ATP-binding</keyword>
<evidence type="ECO:0000256" key="12">
    <source>
        <dbReference type="ARBA" id="ARBA00033413"/>
    </source>
</evidence>
<dbReference type="RefSeq" id="WP_345373488.1">
    <property type="nucleotide sequence ID" value="NZ_BAABJX010000051.1"/>
</dbReference>
<sequence length="161" mass="18518">MVKVFLLLGGNMGDRLQMLQRAKETLEKEVGSLLKASSVYETAAWGKTDQPSFYNQVLFMETALSPQALLETVLGVEQALGRERLEKWGARLIDIDILFYDNQQVDQEHLKIPHPFIQERRFTLEPLCELDKDWVHPVFDKTLKTLLEECQDTLPVMLVEG</sequence>
<keyword evidence="9" id="KW-0289">Folate biosynthesis</keyword>
<accession>A0ABP9DLT3</accession>
<evidence type="ECO:0000256" key="2">
    <source>
        <dbReference type="ARBA" id="ARBA00005810"/>
    </source>
</evidence>
<evidence type="ECO:0000313" key="15">
    <source>
        <dbReference type="Proteomes" id="UP001500298"/>
    </source>
</evidence>
<dbReference type="Pfam" id="PF01288">
    <property type="entry name" value="HPPK"/>
    <property type="match status" value="1"/>
</dbReference>
<proteinExistence type="inferred from homology"/>
<dbReference type="Gene3D" id="3.30.70.560">
    <property type="entry name" value="7,8-Dihydro-6-hydroxymethylpterin-pyrophosphokinase HPPK"/>
    <property type="match status" value="1"/>
</dbReference>
<dbReference type="NCBIfam" id="TIGR01498">
    <property type="entry name" value="folK"/>
    <property type="match status" value="1"/>
</dbReference>
<dbReference type="EC" id="2.7.6.3" evidence="3"/>
<reference evidence="15" key="1">
    <citation type="journal article" date="2019" name="Int. J. Syst. Evol. Microbiol.">
        <title>The Global Catalogue of Microorganisms (GCM) 10K type strain sequencing project: providing services to taxonomists for standard genome sequencing and annotation.</title>
        <authorList>
            <consortium name="The Broad Institute Genomics Platform"/>
            <consortium name="The Broad Institute Genome Sequencing Center for Infectious Disease"/>
            <person name="Wu L."/>
            <person name="Ma J."/>
        </authorList>
    </citation>
    <scope>NUCLEOTIDE SEQUENCE [LARGE SCALE GENOMIC DNA]</scope>
    <source>
        <strain evidence="15">JCM 18326</strain>
    </source>
</reference>
<keyword evidence="6" id="KW-0547">Nucleotide-binding</keyword>
<protein>
    <recommendedName>
        <fullName evidence="4">2-amino-4-hydroxy-6-hydroxymethyldihydropteridine pyrophosphokinase</fullName>
        <ecNumber evidence="3">2.7.6.3</ecNumber>
    </recommendedName>
    <alternativeName>
        <fullName evidence="11">6-hydroxymethyl-7,8-dihydropterin pyrophosphokinase</fullName>
    </alternativeName>
    <alternativeName>
        <fullName evidence="12">7,8-dihydro-6-hydroxymethylpterin-pyrophosphokinase</fullName>
    </alternativeName>
</protein>
<evidence type="ECO:0000313" key="14">
    <source>
        <dbReference type="EMBL" id="GAA4844260.1"/>
    </source>
</evidence>
<dbReference type="SUPFAM" id="SSF55083">
    <property type="entry name" value="6-hydroxymethyl-7,8-dihydropterin pyrophosphokinase, HPPK"/>
    <property type="match status" value="1"/>
</dbReference>
<evidence type="ECO:0000256" key="6">
    <source>
        <dbReference type="ARBA" id="ARBA00022741"/>
    </source>
</evidence>
<evidence type="ECO:0000256" key="4">
    <source>
        <dbReference type="ARBA" id="ARBA00016218"/>
    </source>
</evidence>
<feature type="domain" description="7,8-dihydro-6-hydroxymethylpterin-pyrophosphokinase" evidence="13">
    <location>
        <begin position="87"/>
        <end position="98"/>
    </location>
</feature>
<keyword evidence="15" id="KW-1185">Reference proteome</keyword>
<keyword evidence="7" id="KW-0418">Kinase</keyword>
<evidence type="ECO:0000256" key="5">
    <source>
        <dbReference type="ARBA" id="ARBA00022679"/>
    </source>
</evidence>